<sequence length="359" mass="40629">MMRRCKGCGVVLQDTDKRAIGYTPDLKKDFCQRCFRITHYDDVMISMKQGIDTDAVLEKIEQLDALVVWVVDLFDLEANLISGMNRRLRGKDIILVATKRDLLPDTLGNEKLSRFLIQRLKENDLTVDGIVICGDLVKHAFADYNGSLDAVKEAIERYRNGRDVVIMGMANAGKSTLLNALIPNQHLTTSRHPGTTLDFNELSMGDYCIYDTPGLTRNDSLLTHVDDEWLKTVIPQRALKARVYQLRGDQTLSVGGLARLDLFGCEAVSCVGYFADSLPMHRSKQEKADGLWEQHLHELLSPSLNENFREMKAYNFPKHSDKIDIVIHGLGWFCISGQVKGLRVYVHKDVHVTCRKAMM</sequence>
<dbReference type="Pfam" id="PF01926">
    <property type="entry name" value="MMR_HSR1"/>
    <property type="match status" value="1"/>
</dbReference>
<feature type="domain" description="NOA1/YqeH-like C-terminal" evidence="2">
    <location>
        <begin position="269"/>
        <end position="358"/>
    </location>
</feature>
<dbReference type="PANTHER" id="PTHR46434:SF1">
    <property type="entry name" value="GENETIC INTERACTOR OF PROHIBITINS 3, MITOCHONDRIAL"/>
    <property type="match status" value="1"/>
</dbReference>
<evidence type="ECO:0000259" key="1">
    <source>
        <dbReference type="Pfam" id="PF01926"/>
    </source>
</evidence>
<reference evidence="3 4" key="2">
    <citation type="submission" date="2020-01" db="EMBL/GenBank/DDBJ databases">
        <title>Clostridiaceae sp. nov. isolated from the gut of human by culturomics.</title>
        <authorList>
            <person name="Chang Y."/>
        </authorList>
    </citation>
    <scope>NUCLEOTIDE SEQUENCE [LARGE SCALE GENOMIC DNA]</scope>
    <source>
        <strain evidence="3 4">DONG20-135</strain>
    </source>
</reference>
<dbReference type="SUPFAM" id="SSF52540">
    <property type="entry name" value="P-loop containing nucleoside triphosphate hydrolases"/>
    <property type="match status" value="1"/>
</dbReference>
<feature type="domain" description="G" evidence="1">
    <location>
        <begin position="163"/>
        <end position="219"/>
    </location>
</feature>
<dbReference type="InterPro" id="IPR048422">
    <property type="entry name" value="NOA1/YqeH-like_C"/>
</dbReference>
<dbReference type="GO" id="GO:0005525">
    <property type="term" value="F:GTP binding"/>
    <property type="evidence" value="ECO:0007669"/>
    <property type="project" value="InterPro"/>
</dbReference>
<dbReference type="InterPro" id="IPR027417">
    <property type="entry name" value="P-loop_NTPase"/>
</dbReference>
<name>A0A6N8U7C6_9FIRM</name>
<dbReference type="Pfam" id="PF21516">
    <property type="entry name" value="YqeH-like_C"/>
    <property type="match status" value="1"/>
</dbReference>
<evidence type="ECO:0000313" key="3">
    <source>
        <dbReference type="EMBL" id="MXQ73902.1"/>
    </source>
</evidence>
<dbReference type="PANTHER" id="PTHR46434">
    <property type="entry name" value="GENETIC INTERACTOR OF PROHIBITINS 3, MITOCHONDRIAL"/>
    <property type="match status" value="1"/>
</dbReference>
<dbReference type="InterPro" id="IPR050896">
    <property type="entry name" value="Mito_lipid_metab_GTPase"/>
</dbReference>
<dbReference type="EMBL" id="WUUQ01000002">
    <property type="protein sequence ID" value="MXQ73902.1"/>
    <property type="molecule type" value="Genomic_DNA"/>
</dbReference>
<dbReference type="AlphaFoldDB" id="A0A6N8U7C6"/>
<proteinExistence type="predicted"/>
<reference evidence="3 4" key="1">
    <citation type="submission" date="2019-12" db="EMBL/GenBank/DDBJ databases">
        <authorList>
            <person name="Yang R."/>
        </authorList>
    </citation>
    <scope>NUCLEOTIDE SEQUENCE [LARGE SCALE GENOMIC DNA]</scope>
    <source>
        <strain evidence="3 4">DONG20-135</strain>
    </source>
</reference>
<comment type="caution">
    <text evidence="3">The sequence shown here is derived from an EMBL/GenBank/DDBJ whole genome shotgun (WGS) entry which is preliminary data.</text>
</comment>
<accession>A0A6N8U7C6</accession>
<dbReference type="InterPro" id="IPR006073">
    <property type="entry name" value="GTP-bd"/>
</dbReference>
<evidence type="ECO:0000259" key="2">
    <source>
        <dbReference type="Pfam" id="PF21516"/>
    </source>
</evidence>
<evidence type="ECO:0000313" key="4">
    <source>
        <dbReference type="Proteomes" id="UP000434036"/>
    </source>
</evidence>
<dbReference type="Gene3D" id="3.40.50.300">
    <property type="entry name" value="P-loop containing nucleotide triphosphate hydrolases"/>
    <property type="match status" value="1"/>
</dbReference>
<keyword evidence="4" id="KW-1185">Reference proteome</keyword>
<protein>
    <submittedName>
        <fullName evidence="3">Ribosome biogenesis GTPase YqeH</fullName>
    </submittedName>
</protein>
<dbReference type="RefSeq" id="WP_160625302.1">
    <property type="nucleotide sequence ID" value="NZ_WUUQ01000002.1"/>
</dbReference>
<organism evidence="3 4">
    <name type="scientific">Copranaerobaculum intestinale</name>
    <dbReference type="NCBI Taxonomy" id="2692629"/>
    <lineage>
        <taxon>Bacteria</taxon>
        <taxon>Bacillati</taxon>
        <taxon>Bacillota</taxon>
        <taxon>Erysipelotrichia</taxon>
        <taxon>Erysipelotrichales</taxon>
        <taxon>Erysipelotrichaceae</taxon>
        <taxon>Copranaerobaculum</taxon>
    </lineage>
</organism>
<gene>
    <name evidence="3" type="primary">yqeH</name>
    <name evidence="3" type="ORF">GSF08_08110</name>
</gene>
<dbReference type="Proteomes" id="UP000434036">
    <property type="component" value="Unassembled WGS sequence"/>
</dbReference>